<evidence type="ECO:0000313" key="2">
    <source>
        <dbReference type="Proteomes" id="UP001607069"/>
    </source>
</evidence>
<gene>
    <name evidence="1" type="ORF">ACG5V6_10600</name>
</gene>
<dbReference type="Pfam" id="PF02643">
    <property type="entry name" value="DUF192"/>
    <property type="match status" value="1"/>
</dbReference>
<dbReference type="InterPro" id="IPR003795">
    <property type="entry name" value="DUF192"/>
</dbReference>
<accession>A0ABW7HS15</accession>
<sequence>MAKWRNGTGRLTVAGRDGTAIPLEIAASYRTRARGLLGRSGVEGAILLTPCASVHTFGMRFTIDVAYLDKGLNVIAVRTMRPGRLGSPRLRSRHVLETEAGAMERWGIRPGARLRVEV</sequence>
<proteinExistence type="predicted"/>
<keyword evidence="2" id="KW-1185">Reference proteome</keyword>
<name>A0ABW7HS15_9ACTN</name>
<comment type="caution">
    <text evidence="1">The sequence shown here is derived from an EMBL/GenBank/DDBJ whole genome shotgun (WGS) entry which is preliminary data.</text>
</comment>
<dbReference type="Proteomes" id="UP001607069">
    <property type="component" value="Unassembled WGS sequence"/>
</dbReference>
<reference evidence="1 2" key="1">
    <citation type="submission" date="2024-10" db="EMBL/GenBank/DDBJ databases">
        <authorList>
            <person name="Cho J.-C."/>
        </authorList>
    </citation>
    <scope>NUCLEOTIDE SEQUENCE [LARGE SCALE GENOMIC DNA]</scope>
    <source>
        <strain evidence="1 2">KCTC29696</strain>
    </source>
</reference>
<organism evidence="1 2">
    <name type="scientific">Streptomyces chitinivorans</name>
    <dbReference type="NCBI Taxonomy" id="1257027"/>
    <lineage>
        <taxon>Bacteria</taxon>
        <taxon>Bacillati</taxon>
        <taxon>Actinomycetota</taxon>
        <taxon>Actinomycetes</taxon>
        <taxon>Kitasatosporales</taxon>
        <taxon>Streptomycetaceae</taxon>
        <taxon>Streptomyces</taxon>
    </lineage>
</organism>
<dbReference type="EMBL" id="JBIHMK010000030">
    <property type="protein sequence ID" value="MFH0248660.1"/>
    <property type="molecule type" value="Genomic_DNA"/>
</dbReference>
<protein>
    <submittedName>
        <fullName evidence="1">DUF192 domain-containing protein</fullName>
    </submittedName>
</protein>
<dbReference type="InterPro" id="IPR038695">
    <property type="entry name" value="Saro_0823-like_sf"/>
</dbReference>
<dbReference type="RefSeq" id="WP_237879637.1">
    <property type="nucleotide sequence ID" value="NZ_BAABEN010000016.1"/>
</dbReference>
<dbReference type="Gene3D" id="2.60.120.1140">
    <property type="entry name" value="Protein of unknown function DUF192"/>
    <property type="match status" value="1"/>
</dbReference>
<evidence type="ECO:0000313" key="1">
    <source>
        <dbReference type="EMBL" id="MFH0248660.1"/>
    </source>
</evidence>